<dbReference type="InterPro" id="IPR012312">
    <property type="entry name" value="Hemerythrin-like"/>
</dbReference>
<evidence type="ECO:0000313" key="2">
    <source>
        <dbReference type="EMBL" id="MCG2429576.1"/>
    </source>
</evidence>
<organism evidence="2 3">
    <name type="scientific">Aequorivita xiaoshiensis</name>
    <dbReference type="NCBI Taxonomy" id="2874476"/>
    <lineage>
        <taxon>Bacteria</taxon>
        <taxon>Pseudomonadati</taxon>
        <taxon>Bacteroidota</taxon>
        <taxon>Flavobacteriia</taxon>
        <taxon>Flavobacteriales</taxon>
        <taxon>Flavobacteriaceae</taxon>
        <taxon>Aequorivita</taxon>
    </lineage>
</organism>
<evidence type="ECO:0000259" key="1">
    <source>
        <dbReference type="Pfam" id="PF01814"/>
    </source>
</evidence>
<comment type="caution">
    <text evidence="2">The sequence shown here is derived from an EMBL/GenBank/DDBJ whole genome shotgun (WGS) entry which is preliminary data.</text>
</comment>
<keyword evidence="3" id="KW-1185">Reference proteome</keyword>
<dbReference type="AlphaFoldDB" id="A0A9X1QW76"/>
<reference evidence="2" key="1">
    <citation type="submission" date="2021-09" db="EMBL/GenBank/DDBJ databases">
        <title>Genome of Aequorivita sp. strain F64183.</title>
        <authorList>
            <person name="Wang Y."/>
        </authorList>
    </citation>
    <scope>NUCLEOTIDE SEQUENCE</scope>
    <source>
        <strain evidence="2">F64183</strain>
    </source>
</reference>
<sequence>MQYGIENKYLSLTPLIKEHDEVILFCERIREGLQRKINSKRIKSYIDWFKETYLDPHFEIEQELIFPILGNNNVRVKRAIANHRRLNRLFDETSSLNTIFHKIEEELITYIGFEERILYQEIQNITSQEAWKEIEEKQSQLKFSDKEWTDRFWEV</sequence>
<dbReference type="Pfam" id="PF01814">
    <property type="entry name" value="Hemerythrin"/>
    <property type="match status" value="1"/>
</dbReference>
<gene>
    <name evidence="2" type="ORF">K8344_00450</name>
</gene>
<protein>
    <submittedName>
        <fullName evidence="2">Hemerythrin domain-containing protein</fullName>
    </submittedName>
</protein>
<evidence type="ECO:0000313" key="3">
    <source>
        <dbReference type="Proteomes" id="UP001139462"/>
    </source>
</evidence>
<dbReference type="Proteomes" id="UP001139462">
    <property type="component" value="Unassembled WGS sequence"/>
</dbReference>
<proteinExistence type="predicted"/>
<dbReference type="Gene3D" id="1.20.120.520">
    <property type="entry name" value="nmb1532 protein domain like"/>
    <property type="match status" value="1"/>
</dbReference>
<feature type="domain" description="Hemerythrin-like" evidence="1">
    <location>
        <begin position="15"/>
        <end position="92"/>
    </location>
</feature>
<dbReference type="RefSeq" id="WP_237606299.1">
    <property type="nucleotide sequence ID" value="NZ_JAIRBB010000001.1"/>
</dbReference>
<dbReference type="EMBL" id="JAIRBB010000001">
    <property type="protein sequence ID" value="MCG2429576.1"/>
    <property type="molecule type" value="Genomic_DNA"/>
</dbReference>
<accession>A0A9X1QW76</accession>
<name>A0A9X1QW76_9FLAO</name>